<gene>
    <name evidence="2" type="ORF">Dsin_024063</name>
</gene>
<dbReference type="EMBL" id="JANJYJ010000007">
    <property type="protein sequence ID" value="KAK3200648.1"/>
    <property type="molecule type" value="Genomic_DNA"/>
</dbReference>
<dbReference type="Gene3D" id="1.25.40.10">
    <property type="entry name" value="Tetratricopeptide repeat domain"/>
    <property type="match status" value="1"/>
</dbReference>
<keyword evidence="3" id="KW-1185">Reference proteome</keyword>
<dbReference type="GO" id="GO:0003723">
    <property type="term" value="F:RNA binding"/>
    <property type="evidence" value="ECO:0007669"/>
    <property type="project" value="InterPro"/>
</dbReference>
<protein>
    <submittedName>
        <fullName evidence="2">Uncharacterized protein</fullName>
    </submittedName>
</protein>
<dbReference type="Pfam" id="PF01535">
    <property type="entry name" value="PPR"/>
    <property type="match status" value="1"/>
</dbReference>
<evidence type="ECO:0000256" key="1">
    <source>
        <dbReference type="ARBA" id="ARBA00022737"/>
    </source>
</evidence>
<name>A0AAE0E1D1_9ROSI</name>
<accession>A0AAE0E1D1</accession>
<organism evidence="2 3">
    <name type="scientific">Dipteronia sinensis</name>
    <dbReference type="NCBI Taxonomy" id="43782"/>
    <lineage>
        <taxon>Eukaryota</taxon>
        <taxon>Viridiplantae</taxon>
        <taxon>Streptophyta</taxon>
        <taxon>Embryophyta</taxon>
        <taxon>Tracheophyta</taxon>
        <taxon>Spermatophyta</taxon>
        <taxon>Magnoliopsida</taxon>
        <taxon>eudicotyledons</taxon>
        <taxon>Gunneridae</taxon>
        <taxon>Pentapetalae</taxon>
        <taxon>rosids</taxon>
        <taxon>malvids</taxon>
        <taxon>Sapindales</taxon>
        <taxon>Sapindaceae</taxon>
        <taxon>Hippocastanoideae</taxon>
        <taxon>Acereae</taxon>
        <taxon>Dipteronia</taxon>
    </lineage>
</organism>
<comment type="caution">
    <text evidence="2">The sequence shown here is derived from an EMBL/GenBank/DDBJ whole genome shotgun (WGS) entry which is preliminary data.</text>
</comment>
<dbReference type="PANTHER" id="PTHR47926:SF468">
    <property type="entry name" value="PENTATRICOPEPTIDE REPEAT-CONTAINING PROTEIN"/>
    <property type="match status" value="1"/>
</dbReference>
<dbReference type="InterPro" id="IPR046960">
    <property type="entry name" value="PPR_At4g14850-like_plant"/>
</dbReference>
<evidence type="ECO:0000313" key="2">
    <source>
        <dbReference type="EMBL" id="KAK3200648.1"/>
    </source>
</evidence>
<dbReference type="AlphaFoldDB" id="A0AAE0E1D1"/>
<proteinExistence type="predicted"/>
<dbReference type="GO" id="GO:0009451">
    <property type="term" value="P:RNA modification"/>
    <property type="evidence" value="ECO:0007669"/>
    <property type="project" value="InterPro"/>
</dbReference>
<evidence type="ECO:0000313" key="3">
    <source>
        <dbReference type="Proteomes" id="UP001281410"/>
    </source>
</evidence>
<dbReference type="Proteomes" id="UP001281410">
    <property type="component" value="Unassembled WGS sequence"/>
</dbReference>
<dbReference type="InterPro" id="IPR011990">
    <property type="entry name" value="TPR-like_helical_dom_sf"/>
</dbReference>
<dbReference type="PANTHER" id="PTHR47926">
    <property type="entry name" value="PENTATRICOPEPTIDE REPEAT-CONTAINING PROTEIN"/>
    <property type="match status" value="1"/>
</dbReference>
<reference evidence="2" key="1">
    <citation type="journal article" date="2023" name="Plant J.">
        <title>Genome sequences and population genomics provide insights into the demographic history, inbreeding, and mutation load of two 'living fossil' tree species of Dipteronia.</title>
        <authorList>
            <person name="Feng Y."/>
            <person name="Comes H.P."/>
            <person name="Chen J."/>
            <person name="Zhu S."/>
            <person name="Lu R."/>
            <person name="Zhang X."/>
            <person name="Li P."/>
            <person name="Qiu J."/>
            <person name="Olsen K.M."/>
            <person name="Qiu Y."/>
        </authorList>
    </citation>
    <scope>NUCLEOTIDE SEQUENCE</scope>
    <source>
        <strain evidence="2">NBL</strain>
    </source>
</reference>
<sequence>MFLYWGACARLCSVSTLWLVRQIHARVVRVGVSLTFWVPTTLIHCYASNKDVVSGRKVFDEMPIRNSVTRNAMLTGYCSQSKKVKDFAFEALSLLRTCWLMFVGVKPTDTTMVCVLSASSQLGVLEFGACVHGYREDNLHA</sequence>
<keyword evidence="1" id="KW-0677">Repeat</keyword>
<dbReference type="NCBIfam" id="TIGR00756">
    <property type="entry name" value="PPR"/>
    <property type="match status" value="1"/>
</dbReference>
<dbReference type="InterPro" id="IPR002885">
    <property type="entry name" value="PPR_rpt"/>
</dbReference>